<feature type="transmembrane region" description="Helical" evidence="2">
    <location>
        <begin position="714"/>
        <end position="738"/>
    </location>
</feature>
<feature type="compositionally biased region" description="Basic and acidic residues" evidence="1">
    <location>
        <begin position="989"/>
        <end position="1005"/>
    </location>
</feature>
<feature type="transmembrane region" description="Helical" evidence="2">
    <location>
        <begin position="494"/>
        <end position="516"/>
    </location>
</feature>
<dbReference type="EMBL" id="JBHSJC010000001">
    <property type="protein sequence ID" value="MFC4829503.1"/>
    <property type="molecule type" value="Genomic_DNA"/>
</dbReference>
<proteinExistence type="predicted"/>
<feature type="compositionally biased region" description="Low complexity" evidence="1">
    <location>
        <begin position="941"/>
        <end position="956"/>
    </location>
</feature>
<dbReference type="SUPFAM" id="SSF53448">
    <property type="entry name" value="Nucleotide-diphospho-sugar transferases"/>
    <property type="match status" value="1"/>
</dbReference>
<feature type="compositionally biased region" description="Basic and acidic residues" evidence="1">
    <location>
        <begin position="923"/>
        <end position="932"/>
    </location>
</feature>
<sequence>MFPGVTAVLVVQHGGDRLAATLTALREQRRPADALAVVLMRSDEATRALVEAAQPDHVVRLESVRPFGEAVLAVESALPAPASDDESIWLLTEDSAPEPGALEALAATLTTAPSAGVVAPKLVAWDDPSRILRFGRSVTRSGRSLPVVEDELDQGQHDDLSDVMGADPVGMLVRRTLWRRLGGLDPALPVLDDGLDLGMRARLAGYRVVAVPAARVRYADGGVAGQGSLPGGRAARRRAREARAARLHRRLVSAPAPLVPLHWVAFLPLAVVRSIRHLLVKTPGLIPGEFRAAVEVMATPGRVVRSRRRVAEARSARWSSLAPLRIRGDEVRLRRQQAAEARRQRASGRAEELRFLQTGGGWVLLAGVAASVAVFAPLAASGGIAGGGLLPLSDEVASLWRNAAAGWRDVAGGFEGAADPFAGVLAVLGSLSFWNPSAALLGLWLVAIPLAALGGWFAAARLTERASLRVLGGIAWAAAPPLLEALAAGRPGPVLAHLLLPWLVVLMFAAATSWAAAAGASLVFAVVVACAPSLAPALLAGWVLALAVSGRAAVRLAGVPLPALALFLPLVVQQWGRGTPLALLADPGLPQWSAAPSPVQAALGQASDAWGRWDDMLGGAIGEIVPVPLLLAILLAPLLVTALTVVAAPRFRSGLAALGLAALGYATAVLVSGLSLSVAGDRAVPVWAGAGLSLMWLGITGAAVLALDGLRRGAAAVAAAIAVLLLAAVAPSVLLIAVGRTPVGPAAERTLPAFVEAEAATDPRVGTLRLDPTAGGGLRATIERGTGATLDIQSTLAATRPELTSTTDEIADLAGNLASRSGYDATEAVERFGLSFVLVGPAPEDARAAAIEQRAVAALDGNAQVVPVGDTGFGPLWRFVDARPDAPGAQIPPAGPVAGWIVAGQLVVLGSALLLSIPTGGGREPDRRPPSERRRRRRRPAAAPAAAGDPAATSATDDADEAAEAAEAAQAAQADAAAEPVPVPAGRGPRTDAESNGGDRDAREA</sequence>
<feature type="transmembrane region" description="Helical" evidence="2">
    <location>
        <begin position="438"/>
        <end position="459"/>
    </location>
</feature>
<feature type="compositionally biased region" description="Low complexity" evidence="1">
    <location>
        <begin position="965"/>
        <end position="988"/>
    </location>
</feature>
<feature type="transmembrane region" description="Helical" evidence="2">
    <location>
        <begin position="686"/>
        <end position="707"/>
    </location>
</feature>
<dbReference type="InterPro" id="IPR029044">
    <property type="entry name" value="Nucleotide-diphossugar_trans"/>
</dbReference>
<evidence type="ECO:0000256" key="1">
    <source>
        <dbReference type="SAM" id="MobiDB-lite"/>
    </source>
</evidence>
<keyword evidence="2" id="KW-1133">Transmembrane helix</keyword>
<feature type="transmembrane region" description="Helical" evidence="2">
    <location>
        <begin position="624"/>
        <end position="648"/>
    </location>
</feature>
<keyword evidence="3" id="KW-0808">Transferase</keyword>
<dbReference type="GO" id="GO:0016757">
    <property type="term" value="F:glycosyltransferase activity"/>
    <property type="evidence" value="ECO:0007669"/>
    <property type="project" value="UniProtKB-KW"/>
</dbReference>
<keyword evidence="2" id="KW-0812">Transmembrane</keyword>
<dbReference type="RefSeq" id="WP_204393272.1">
    <property type="nucleotide sequence ID" value="NZ_JAFBBW010000001.1"/>
</dbReference>
<feature type="region of interest" description="Disordered" evidence="1">
    <location>
        <begin position="918"/>
        <end position="1005"/>
    </location>
</feature>
<feature type="transmembrane region" description="Helical" evidence="2">
    <location>
        <begin position="362"/>
        <end position="385"/>
    </location>
</feature>
<feature type="transmembrane region" description="Helical" evidence="2">
    <location>
        <begin position="655"/>
        <end position="680"/>
    </location>
</feature>
<accession>A0ABV9R5T7</accession>
<evidence type="ECO:0000256" key="2">
    <source>
        <dbReference type="SAM" id="Phobius"/>
    </source>
</evidence>
<organism evidence="3 4">
    <name type="scientific">Agromyces aurantiacus</name>
    <dbReference type="NCBI Taxonomy" id="165814"/>
    <lineage>
        <taxon>Bacteria</taxon>
        <taxon>Bacillati</taxon>
        <taxon>Actinomycetota</taxon>
        <taxon>Actinomycetes</taxon>
        <taxon>Micrococcales</taxon>
        <taxon>Microbacteriaceae</taxon>
        <taxon>Agromyces</taxon>
    </lineage>
</organism>
<dbReference type="Pfam" id="PF13641">
    <property type="entry name" value="Glyco_tranf_2_3"/>
    <property type="match status" value="1"/>
</dbReference>
<keyword evidence="2" id="KW-0472">Membrane</keyword>
<keyword evidence="3" id="KW-0328">Glycosyltransferase</keyword>
<dbReference type="EC" id="2.4.-.-" evidence="3"/>
<feature type="transmembrane region" description="Helical" evidence="2">
    <location>
        <begin position="552"/>
        <end position="572"/>
    </location>
</feature>
<dbReference type="Proteomes" id="UP001595960">
    <property type="component" value="Unassembled WGS sequence"/>
</dbReference>
<name>A0ABV9R5T7_9MICO</name>
<keyword evidence="4" id="KW-1185">Reference proteome</keyword>
<dbReference type="PANTHER" id="PTHR43685:SF3">
    <property type="entry name" value="SLR2126 PROTEIN"/>
    <property type="match status" value="1"/>
</dbReference>
<gene>
    <name evidence="3" type="ORF">ACFPER_11920</name>
</gene>
<reference evidence="4" key="1">
    <citation type="journal article" date="2019" name="Int. J. Syst. Evol. Microbiol.">
        <title>The Global Catalogue of Microorganisms (GCM) 10K type strain sequencing project: providing services to taxonomists for standard genome sequencing and annotation.</title>
        <authorList>
            <consortium name="The Broad Institute Genomics Platform"/>
            <consortium name="The Broad Institute Genome Sequencing Center for Infectious Disease"/>
            <person name="Wu L."/>
            <person name="Ma J."/>
        </authorList>
    </citation>
    <scope>NUCLEOTIDE SEQUENCE [LARGE SCALE GENOMIC DNA]</scope>
    <source>
        <strain evidence="4">CGMCC 1.12192</strain>
    </source>
</reference>
<dbReference type="PANTHER" id="PTHR43685">
    <property type="entry name" value="GLYCOSYLTRANSFERASE"/>
    <property type="match status" value="1"/>
</dbReference>
<evidence type="ECO:0000313" key="4">
    <source>
        <dbReference type="Proteomes" id="UP001595960"/>
    </source>
</evidence>
<feature type="transmembrane region" description="Helical" evidence="2">
    <location>
        <begin position="522"/>
        <end position="545"/>
    </location>
</feature>
<dbReference type="Gene3D" id="3.90.550.10">
    <property type="entry name" value="Spore Coat Polysaccharide Biosynthesis Protein SpsA, Chain A"/>
    <property type="match status" value="1"/>
</dbReference>
<protein>
    <submittedName>
        <fullName evidence="3">Glycosyltransferase</fullName>
        <ecNumber evidence="3">2.4.-.-</ecNumber>
    </submittedName>
</protein>
<dbReference type="InterPro" id="IPR050834">
    <property type="entry name" value="Glycosyltransf_2"/>
</dbReference>
<evidence type="ECO:0000313" key="3">
    <source>
        <dbReference type="EMBL" id="MFC4829503.1"/>
    </source>
</evidence>
<comment type="caution">
    <text evidence="3">The sequence shown here is derived from an EMBL/GenBank/DDBJ whole genome shotgun (WGS) entry which is preliminary data.</text>
</comment>